<keyword evidence="2" id="KW-0812">Transmembrane</keyword>
<gene>
    <name evidence="4" type="ORF">DBRI1063_LOCUS22407</name>
</gene>
<feature type="transmembrane region" description="Helical" evidence="2">
    <location>
        <begin position="179"/>
        <end position="197"/>
    </location>
</feature>
<organism evidence="4">
    <name type="scientific">Ditylum brightwellii</name>
    <dbReference type="NCBI Taxonomy" id="49249"/>
    <lineage>
        <taxon>Eukaryota</taxon>
        <taxon>Sar</taxon>
        <taxon>Stramenopiles</taxon>
        <taxon>Ochrophyta</taxon>
        <taxon>Bacillariophyta</taxon>
        <taxon>Mediophyceae</taxon>
        <taxon>Lithodesmiophycidae</taxon>
        <taxon>Lithodesmiales</taxon>
        <taxon>Lithodesmiaceae</taxon>
        <taxon>Ditylum</taxon>
    </lineage>
</organism>
<dbReference type="PANTHER" id="PTHR43908">
    <property type="entry name" value="AT29763P-RELATED"/>
    <property type="match status" value="1"/>
</dbReference>
<feature type="transmembrane region" description="Helical" evidence="2">
    <location>
        <begin position="149"/>
        <end position="173"/>
    </location>
</feature>
<feature type="region of interest" description="Disordered" evidence="1">
    <location>
        <begin position="112"/>
        <end position="140"/>
    </location>
</feature>
<accession>A0A7S2ESB2</accession>
<dbReference type="PANTHER" id="PTHR43908:SF12">
    <property type="entry name" value="DNAJ DOMAIN, CHAPERONE J-DOMAIN SUPERFAMILY"/>
    <property type="match status" value="1"/>
</dbReference>
<reference evidence="4" key="1">
    <citation type="submission" date="2021-01" db="EMBL/GenBank/DDBJ databases">
        <authorList>
            <person name="Corre E."/>
            <person name="Pelletier E."/>
            <person name="Niang G."/>
            <person name="Scheremetjew M."/>
            <person name="Finn R."/>
            <person name="Kale V."/>
            <person name="Holt S."/>
            <person name="Cochrane G."/>
            <person name="Meng A."/>
            <person name="Brown T."/>
            <person name="Cohen L."/>
        </authorList>
    </citation>
    <scope>NUCLEOTIDE SEQUENCE</scope>
    <source>
        <strain evidence="4">Pop2</strain>
    </source>
</reference>
<protein>
    <recommendedName>
        <fullName evidence="3">J domain-containing protein</fullName>
    </recommendedName>
</protein>
<dbReference type="SMART" id="SM00271">
    <property type="entry name" value="DnaJ"/>
    <property type="match status" value="1"/>
</dbReference>
<sequence length="222" mass="23918">MSVEALPSAEALQVLLSPDGYYKYLSIEKPATNSASPAAAILNNGDGKEKQEVDADLVKKNYRRLSLKHHPDRKGGDADTFRLLNRAQKVLTTPKIRKQYDLVGLDLDDEEDDNAAHHDETSSANSADEGSAHAHHESSNGADSVVSHLASAVIAGIMQAVVRTALMGFVATFLTRYKYLVGVAVTGLTFLACRIFLAGAASQHVEKRVALVAAFSSFLFSF</sequence>
<evidence type="ECO:0000256" key="1">
    <source>
        <dbReference type="SAM" id="MobiDB-lite"/>
    </source>
</evidence>
<dbReference type="Gene3D" id="1.10.287.110">
    <property type="entry name" value="DnaJ domain"/>
    <property type="match status" value="1"/>
</dbReference>
<proteinExistence type="predicted"/>
<dbReference type="SUPFAM" id="SSF46565">
    <property type="entry name" value="Chaperone J-domain"/>
    <property type="match status" value="1"/>
</dbReference>
<dbReference type="PROSITE" id="PS50076">
    <property type="entry name" value="DNAJ_2"/>
    <property type="match status" value="1"/>
</dbReference>
<keyword evidence="2" id="KW-1133">Transmembrane helix</keyword>
<dbReference type="EMBL" id="HBGN01034859">
    <property type="protein sequence ID" value="CAD9352349.1"/>
    <property type="molecule type" value="Transcribed_RNA"/>
</dbReference>
<name>A0A7S2ESB2_9STRA</name>
<feature type="domain" description="J" evidence="3">
    <location>
        <begin position="20"/>
        <end position="104"/>
    </location>
</feature>
<dbReference type="Pfam" id="PF00226">
    <property type="entry name" value="DnaJ"/>
    <property type="match status" value="1"/>
</dbReference>
<evidence type="ECO:0000259" key="3">
    <source>
        <dbReference type="PROSITE" id="PS50076"/>
    </source>
</evidence>
<evidence type="ECO:0000313" key="4">
    <source>
        <dbReference type="EMBL" id="CAD9352349.1"/>
    </source>
</evidence>
<dbReference type="InterPro" id="IPR051100">
    <property type="entry name" value="DnaJ_subfamily_B/C"/>
</dbReference>
<keyword evidence="2" id="KW-0472">Membrane</keyword>
<dbReference type="AlphaFoldDB" id="A0A7S2ESB2"/>
<dbReference type="InterPro" id="IPR036869">
    <property type="entry name" value="J_dom_sf"/>
</dbReference>
<evidence type="ECO:0000256" key="2">
    <source>
        <dbReference type="SAM" id="Phobius"/>
    </source>
</evidence>
<dbReference type="CDD" id="cd06257">
    <property type="entry name" value="DnaJ"/>
    <property type="match status" value="1"/>
</dbReference>
<dbReference type="InterPro" id="IPR001623">
    <property type="entry name" value="DnaJ_domain"/>
</dbReference>